<feature type="domain" description="N-acetyltransferase" evidence="3">
    <location>
        <begin position="5"/>
        <end position="156"/>
    </location>
</feature>
<dbReference type="InterPro" id="IPR016181">
    <property type="entry name" value="Acyl_CoA_acyltransferase"/>
</dbReference>
<dbReference type="Pfam" id="PF00583">
    <property type="entry name" value="Acetyltransf_1"/>
    <property type="match status" value="1"/>
</dbReference>
<dbReference type="CDD" id="cd04301">
    <property type="entry name" value="NAT_SF"/>
    <property type="match status" value="1"/>
</dbReference>
<dbReference type="Gene3D" id="3.40.630.30">
    <property type="match status" value="1"/>
</dbReference>
<dbReference type="CDD" id="cd02440">
    <property type="entry name" value="AdoMet_MTases"/>
    <property type="match status" value="1"/>
</dbReference>
<evidence type="ECO:0000313" key="5">
    <source>
        <dbReference type="Proteomes" id="UP000555407"/>
    </source>
</evidence>
<proteinExistence type="predicted"/>
<dbReference type="RefSeq" id="WP_167206759.1">
    <property type="nucleotide sequence ID" value="NZ_JAASRO010000001.1"/>
</dbReference>
<dbReference type="PANTHER" id="PTHR43877">
    <property type="entry name" value="AMINOALKYLPHOSPHONATE N-ACETYLTRANSFERASE-RELATED-RELATED"/>
    <property type="match status" value="1"/>
</dbReference>
<evidence type="ECO:0000313" key="4">
    <source>
        <dbReference type="EMBL" id="NIK56991.1"/>
    </source>
</evidence>
<keyword evidence="5" id="KW-1185">Reference proteome</keyword>
<dbReference type="Proteomes" id="UP000555407">
    <property type="component" value="Unassembled WGS sequence"/>
</dbReference>
<dbReference type="GO" id="GO:0016747">
    <property type="term" value="F:acyltransferase activity, transferring groups other than amino-acyl groups"/>
    <property type="evidence" value="ECO:0007669"/>
    <property type="project" value="InterPro"/>
</dbReference>
<dbReference type="SUPFAM" id="SSF55729">
    <property type="entry name" value="Acyl-CoA N-acyltransferases (Nat)"/>
    <property type="match status" value="1"/>
</dbReference>
<name>A0A7X6A090_9ACTN</name>
<evidence type="ECO:0000259" key="3">
    <source>
        <dbReference type="PROSITE" id="PS51186"/>
    </source>
</evidence>
<sequence length="400" mass="44069">MADLHRIRPAEAADVAFLAEVTIAATRAQGRLPADFDEATWQTGFEEWSRESIDDPATDLYVVEVGNRSVGRLRVSRTADAVELNGIQLHPDVQNRGIGTAIITDLKDEAARRGVPLRLHVERDNPDARRLYDRLGFVKIGEDGAEDVLRWSKDVEQNRIWNAEVAERYDTPGTGAFADDVLGPTVERLAELAGTGHALEFAIGTGRVAVPLSERGVPVSGIELSTAMLEQLRTKADEDTIPVVAGDMATARVPGEFTLVYLVYNTIANLLTQEEQVACFRNAARHLSPGGRFVIELWVPELRRLPPGTPATVGVADPGYILLDTYDVLRQHVVSHHFHFGEGTEAQLFRTPHRYIWPAELDLMAQLAGFTLESRHADWTGSPFTADSPSHVSVYRLPTA</sequence>
<keyword evidence="1 4" id="KW-0808">Transferase</keyword>
<dbReference type="PROSITE" id="PS51186">
    <property type="entry name" value="GNAT"/>
    <property type="match status" value="1"/>
</dbReference>
<evidence type="ECO:0000256" key="1">
    <source>
        <dbReference type="ARBA" id="ARBA00022679"/>
    </source>
</evidence>
<keyword evidence="2" id="KW-0012">Acyltransferase</keyword>
<dbReference type="InterPro" id="IPR050832">
    <property type="entry name" value="Bact_Acetyltransf"/>
</dbReference>
<dbReference type="InterPro" id="IPR041698">
    <property type="entry name" value="Methyltransf_25"/>
</dbReference>
<organism evidence="4 5">
    <name type="scientific">Kribbella shirazensis</name>
    <dbReference type="NCBI Taxonomy" id="1105143"/>
    <lineage>
        <taxon>Bacteria</taxon>
        <taxon>Bacillati</taxon>
        <taxon>Actinomycetota</taxon>
        <taxon>Actinomycetes</taxon>
        <taxon>Propionibacteriales</taxon>
        <taxon>Kribbellaceae</taxon>
        <taxon>Kribbella</taxon>
    </lineage>
</organism>
<evidence type="ECO:0000256" key="2">
    <source>
        <dbReference type="ARBA" id="ARBA00023315"/>
    </source>
</evidence>
<comment type="caution">
    <text evidence="4">The sequence shown here is derived from an EMBL/GenBank/DDBJ whole genome shotgun (WGS) entry which is preliminary data.</text>
</comment>
<gene>
    <name evidence="4" type="ORF">BJY22_002708</name>
</gene>
<dbReference type="SUPFAM" id="SSF53335">
    <property type="entry name" value="S-adenosyl-L-methionine-dependent methyltransferases"/>
    <property type="match status" value="1"/>
</dbReference>
<dbReference type="InterPro" id="IPR000182">
    <property type="entry name" value="GNAT_dom"/>
</dbReference>
<reference evidence="4 5" key="1">
    <citation type="submission" date="2020-03" db="EMBL/GenBank/DDBJ databases">
        <title>Sequencing the genomes of 1000 actinobacteria strains.</title>
        <authorList>
            <person name="Klenk H.-P."/>
        </authorList>
    </citation>
    <scope>NUCLEOTIDE SEQUENCE [LARGE SCALE GENOMIC DNA]</scope>
    <source>
        <strain evidence="4 5">DSM 45490</strain>
    </source>
</reference>
<dbReference type="Pfam" id="PF13649">
    <property type="entry name" value="Methyltransf_25"/>
    <property type="match status" value="1"/>
</dbReference>
<dbReference type="Gene3D" id="3.40.50.150">
    <property type="entry name" value="Vaccinia Virus protein VP39"/>
    <property type="match status" value="1"/>
</dbReference>
<dbReference type="EMBL" id="JAASRO010000001">
    <property type="protein sequence ID" value="NIK56991.1"/>
    <property type="molecule type" value="Genomic_DNA"/>
</dbReference>
<dbReference type="AlphaFoldDB" id="A0A7X6A090"/>
<dbReference type="InterPro" id="IPR029063">
    <property type="entry name" value="SAM-dependent_MTases_sf"/>
</dbReference>
<accession>A0A7X6A090</accession>
<protein>
    <submittedName>
        <fullName evidence="4">GNAT superfamily N-acetyltransferase</fullName>
    </submittedName>
</protein>